<feature type="signal peptide" evidence="2">
    <location>
        <begin position="1"/>
        <end position="20"/>
    </location>
</feature>
<proteinExistence type="predicted"/>
<feature type="chain" id="PRO_5046981290" description="Lipoprotein" evidence="2">
    <location>
        <begin position="21"/>
        <end position="219"/>
    </location>
</feature>
<evidence type="ECO:0000313" key="4">
    <source>
        <dbReference type="Proteomes" id="UP001174908"/>
    </source>
</evidence>
<dbReference type="PROSITE" id="PS51257">
    <property type="entry name" value="PROKAR_LIPOPROTEIN"/>
    <property type="match status" value="1"/>
</dbReference>
<dbReference type="EMBL" id="JASZYV010000001">
    <property type="protein sequence ID" value="MDM0043289.1"/>
    <property type="molecule type" value="Genomic_DNA"/>
</dbReference>
<sequence length="219" mass="23094">MNRIAKACALAFAVALAGCAQDAAKRQAADSTASAKPAPAGPGASSAPVSSTPPASIGADQTFWKDAQGRPVPDADNRKSSNGFGAWLLFTPDADWKERWEKPANGVASLNEANEVSRGKKLFALILVGNPALNEQQADVGCALELTRPDGQVVLRQSDLACLRGPVSGGARSLYMSAPVIAFEARPDEPAGTWTMRALVRDKLRGAQVLLRNQFILKQ</sequence>
<reference evidence="3" key="1">
    <citation type="submission" date="2023-06" db="EMBL/GenBank/DDBJ databases">
        <authorList>
            <person name="Jiang Y."/>
            <person name="Liu Q."/>
        </authorList>
    </citation>
    <scope>NUCLEOTIDE SEQUENCE</scope>
    <source>
        <strain evidence="3">CGMCC 1.12089</strain>
    </source>
</reference>
<organism evidence="3 4">
    <name type="scientific">Variovorax dokdonensis</name>
    <dbReference type="NCBI Taxonomy" id="344883"/>
    <lineage>
        <taxon>Bacteria</taxon>
        <taxon>Pseudomonadati</taxon>
        <taxon>Pseudomonadota</taxon>
        <taxon>Betaproteobacteria</taxon>
        <taxon>Burkholderiales</taxon>
        <taxon>Comamonadaceae</taxon>
        <taxon>Variovorax</taxon>
    </lineage>
</organism>
<protein>
    <recommendedName>
        <fullName evidence="5">Lipoprotein</fullName>
    </recommendedName>
</protein>
<gene>
    <name evidence="3" type="ORF">QTH91_02225</name>
</gene>
<evidence type="ECO:0000256" key="2">
    <source>
        <dbReference type="SAM" id="SignalP"/>
    </source>
</evidence>
<dbReference type="RefSeq" id="WP_286658405.1">
    <property type="nucleotide sequence ID" value="NZ_JASZYV010000001.1"/>
</dbReference>
<feature type="region of interest" description="Disordered" evidence="1">
    <location>
        <begin position="30"/>
        <end position="59"/>
    </location>
</feature>
<comment type="caution">
    <text evidence="3">The sequence shown here is derived from an EMBL/GenBank/DDBJ whole genome shotgun (WGS) entry which is preliminary data.</text>
</comment>
<keyword evidence="4" id="KW-1185">Reference proteome</keyword>
<keyword evidence="2" id="KW-0732">Signal</keyword>
<evidence type="ECO:0000256" key="1">
    <source>
        <dbReference type="SAM" id="MobiDB-lite"/>
    </source>
</evidence>
<evidence type="ECO:0008006" key="5">
    <source>
        <dbReference type="Google" id="ProtNLM"/>
    </source>
</evidence>
<evidence type="ECO:0000313" key="3">
    <source>
        <dbReference type="EMBL" id="MDM0043289.1"/>
    </source>
</evidence>
<dbReference type="Proteomes" id="UP001174908">
    <property type="component" value="Unassembled WGS sequence"/>
</dbReference>
<name>A0ABT7N5R3_9BURK</name>
<feature type="compositionally biased region" description="Low complexity" evidence="1">
    <location>
        <begin position="31"/>
        <end position="56"/>
    </location>
</feature>
<accession>A0ABT7N5R3</accession>